<dbReference type="GO" id="GO:0006310">
    <property type="term" value="P:DNA recombination"/>
    <property type="evidence" value="ECO:0007669"/>
    <property type="project" value="UniProtKB-KW"/>
</dbReference>
<dbReference type="Gene3D" id="3.60.10.10">
    <property type="entry name" value="Endonuclease/exonuclease/phosphatase"/>
    <property type="match status" value="1"/>
</dbReference>
<dbReference type="SUPFAM" id="SSF56219">
    <property type="entry name" value="DNase I-like"/>
    <property type="match status" value="1"/>
</dbReference>
<dbReference type="Pfam" id="PF21530">
    <property type="entry name" value="Pif1_2B_dom"/>
    <property type="match status" value="1"/>
</dbReference>
<proteinExistence type="inferred from homology"/>
<keyword evidence="4" id="KW-0067">ATP-binding</keyword>
<dbReference type="Gene3D" id="3.90.70.80">
    <property type="match status" value="2"/>
</dbReference>
<dbReference type="GO" id="GO:0000723">
    <property type="term" value="P:telomere maintenance"/>
    <property type="evidence" value="ECO:0007669"/>
    <property type="project" value="InterPro"/>
</dbReference>
<evidence type="ECO:0000256" key="4">
    <source>
        <dbReference type="RuleBase" id="RU363044"/>
    </source>
</evidence>
<organism evidence="6">
    <name type="scientific">Chionodraco hamatus</name>
    <name type="common">Antarctic teleost icefish</name>
    <name type="synonym">Chaenichthys rhinoceratus hamatus</name>
    <dbReference type="NCBI Taxonomy" id="36188"/>
    <lineage>
        <taxon>Eukaryota</taxon>
        <taxon>Metazoa</taxon>
        <taxon>Chordata</taxon>
        <taxon>Craniata</taxon>
        <taxon>Vertebrata</taxon>
        <taxon>Euteleostomi</taxon>
        <taxon>Actinopterygii</taxon>
        <taxon>Neopterygii</taxon>
        <taxon>Teleostei</taxon>
        <taxon>Neoteleostei</taxon>
        <taxon>Acanthomorphata</taxon>
        <taxon>Eupercaria</taxon>
        <taxon>Perciformes</taxon>
        <taxon>Notothenioidei</taxon>
        <taxon>Channichthyidae</taxon>
        <taxon>Chionodraco</taxon>
    </lineage>
</organism>
<dbReference type="Pfam" id="PF14214">
    <property type="entry name" value="Helitron_like_N"/>
    <property type="match status" value="1"/>
</dbReference>
<keyword evidence="4" id="KW-0227">DNA damage</keyword>
<dbReference type="CDD" id="cd18809">
    <property type="entry name" value="SF1_C_RecD"/>
    <property type="match status" value="1"/>
</dbReference>
<dbReference type="CDD" id="cd22755">
    <property type="entry name" value="OTU_CeDUB-like"/>
    <property type="match status" value="2"/>
</dbReference>
<gene>
    <name evidence="6" type="primary">HeliNoto</name>
</gene>
<keyword evidence="4" id="KW-0547">Nucleotide-binding</keyword>
<sequence length="2941" mass="331185">MVDVDDNGWRTGKGYACTCSDQVQLAVVAGTDVRYASITDDRISVACSIAAAIKHLIAPVCTWSSTDIDAIRVAGSKLNSFVLGEAHKINVKPKNLCRLVEQTSVFGRKWNVNMGLPVYGEFNLSEGDEVLSEKLLEHLSRDGMCLFSINSASCAIIKHNDCIVVVDCGTRGAAGLASSFGTSVAVFNTCPNDLMLYIRNLNNSLNAQKFSITSLSVKAAEVNLETARVTSDEAGDMGCIRGTFSQGDQRFKYAGLQCMAVSLVGVAKHTVHSAFTWQTDNLDKVVVLGDNLYTSLRDQQGISGGYKLLSVPDLPKEAIIDGQTFLFQYSDFVSGDVDVVEGDLIDDGVHTTLKCGLERMCTKYDTCFLTMNGGTCAIIGQGGHYAVVDSHARSASGMLDGEGRSVVLYFRGLEHAFEYIWTFAAFLKKSQKQFEIAGVRVTHIGPIESSNLSLGPRVTPKTIGTDLGCSSAIQSTLGCTNIPMGAKRKIRKGSSACKKVKKSDVTAVDSDVAFVKEVRRGRLQFNPLTNQLAQALCDKLHVQSEKVDVCLHKLVLLGAPCLNDKIEGDGNCFFRAVSQAVCGTQRHHTIIRRAVVHQMQSNAVPYERTLTSSMSEYLSTSKMREVGSWATQLEIQAAADGLGVNIFTYCDPRWLKYSCENGQASSQGVYLENRNGNHYETVVCVKQPNLHSCYGYCKVDTSCPRLYNVRQTTRGKRRVAEQTRGTSSAGDTDCVEKSDVSKITLEFNPLCNEVAKTLCAKFNIDFTKHDVQGPTVTGSLGVVCKTEKIKEDANSFFGAVAHVLSGFSESHRKIRMTVVKHMMNHAENTKVVGGSASISDYIKKSRMKYVGHCATDVEIQGTANALGVDIFICRGGKWLKYTCNCAMLSKEKIYLKHCDKNHFEPVVCIMPSDEQTCFKLCKVGGLLETRYMRSSIDICTGKGGVKDNAESVSSFRRRGSTYLKKRCSSTKKLHYKDNTGFQEKIRGRSMKNYSDADYQERVRVRRRKKYYDDDDYKHRAIGHTQVRYHEDPFHNQMRKDSSKRIYRLKVLHREKVIAFNKRKYRQNTLHKKKVESMTSKRYHGHPDYKKQIAASNKLKRQQMQQNRESFDNVMKQFLAKVKNGPVLACSCCERLLFESQALQCKKEKYKDQELANKCIGEKYLHTCADDCKVPCVWIEIGRGQVWICSSCDSKLKRGVMPPECVRNNLALDPIPPELACLNNLEQHLISENIAFMKIVGLPKGGQNGVHGPVTCVPANIVQTTNLLPHSNMEGSILRIKLKRKLTHTGDYKFQFVDPMRIKRSLRYLGRRNKHYRDIKFNRSWYNEFRREEEENKQTHTKETSSEAAEEQPCLLQDMDLMAVHTDLEIADQFSDRELNMAPAEGNSPAKESSCIPVRVPEDEQLDDALLYNFWREQGDGSVDNSTLMDLPTNETSDANAEDELLHDRQQHCMFQDTCLMPVDIGQEVLDQYFDSTLHVAPAEGNSPVRLLTDISNEAKCFPVLFPLGINTYHDPRPRKITLARYLNMRVLNADVRFAQHIEYIFYAQYLSEVQQVLSSVSIALRKGKAGFPSKPIEDNLLNQETIRKLLQFDDGFRFLSPIRGTPAFWQRAQNDLLACVRQFGVPTWFCSFSSADLRWANLLDAILKQEGRTQTAEDLDWADRCELLRRNPVTAARMFDYRWNCFLNEVLRSPSNPIGKIVDYFYRVEFQQRGSPHVHCLFWIENAPKIDKNTDEEVIQFIDTYVTCEIPSQDEPLKDIVTSVQQHSKRHSKTCRKKNTVCRFNFPRPATASTFICRSSEDECLAECVCNLTPCECVKIESMAEKKEKKEFAVKILNSVKKALSDENVIFGSLEQLFESVGINQAIFEAAYKLVGRKTHVVLRRQIGEVWINQYNKLLLKCWNANMDIQYVVNAYACVVYIISYISKAEKEMGILLGNAHKEASQQGNLDAKDAFKKLGSVYLHNRDVCAQEAVYRLTNMPLKTCSRLVQFVPTGKNTVKISRPLQVLKQMADSNSLTTDNMWMTGFIERYKNRPNDAVFNNMCLATFASEYRVLSQSESSKNAIELQNQFGFILKRTRTKPAVVRYAKFSKTKSPELFFYSNFQLFLPYRIDEQLKPHNWETCEDFYMSGRVMFADGSRQLVKSVVDANRALFELDSDELQRIQESLDGNVDFEDAWCDLCPEQELENLQCLEEREKFETVDGEQIDAIPDLAVTNRQIGHLEKTKNILSRSEGLKLVRSLNETQMSIFYQIRQWCLDKISGKNPDPFHVFITGGAGTGKSHLIKALQYETTRLLSPLCDHPDSVCVLLTAPTGIAAYNLDAATIHNTFSIGVNSKLPYTPLGEEKINSLRAKYRNVQIVIVDEISMVDHKLMAYIHGRLRQIKQCIDYSPFGKVSVIVVGDFSQLPPVKGNALYLEKVGFNLWHNLFSIVELKTIVRQKDVVFAELLNRLRTRSKETALSASDIDLLKSCETGEESSALHIFPTNAQVNVHNLVQLLKTCPEHVEIEAQDTGHNRKTGKLELKHGHHTKIYQTCLAERLVLGENARVMLTKNIDVTDGLVNGVRGTVRHIVISPGERFPQTVYVHFDDDRVGAQRRKESANASSQLVNCTPIFPEEDRVTVKGGLRRQFPLKLAWACTVHKVQGITVDRAVVCLNKIFAAGQAYVALSRVTNLSGLIIQILKLIAIYCKTNVTQAIQCMPQFLREDRIHPKLHTDTFTVFLTNVQSLTRHVKDLTLCTQHLQPNCIAVTETWLPAVSSFDDINISGYTFSSCSRSASYSSKNPALVALKDQQRGGVGIYSANSIEFSILQVPDVNLECIVYNCLSHSILIAVIYRPPSYPMSLFKEHLGKLLDLLNLLGDTIAVMGDFNDDILKTSSICKFVTGKGYVQQVTQPTTEKGTLIDHVYVKTTRYDVESTVLPTYFSEHEGILCSFAQLLR</sequence>
<dbReference type="GO" id="GO:0008234">
    <property type="term" value="F:cysteine-type peptidase activity"/>
    <property type="evidence" value="ECO:0007669"/>
    <property type="project" value="UniProtKB-KW"/>
</dbReference>
<dbReference type="InterPro" id="IPR025476">
    <property type="entry name" value="Helitron_helicase-like"/>
</dbReference>
<dbReference type="SUPFAM" id="SSF52540">
    <property type="entry name" value="P-loop containing nucleoside triphosphate hydrolases"/>
    <property type="match status" value="2"/>
</dbReference>
<dbReference type="InterPro" id="IPR027417">
    <property type="entry name" value="P-loop_NTPase"/>
</dbReference>
<name>E2DI23_CHIHA</name>
<comment type="similarity">
    <text evidence="4">Belongs to the helicase family.</text>
</comment>
<dbReference type="GO" id="GO:0016887">
    <property type="term" value="F:ATP hydrolysis activity"/>
    <property type="evidence" value="ECO:0007669"/>
    <property type="project" value="RHEA"/>
</dbReference>
<evidence type="ECO:0000259" key="5">
    <source>
        <dbReference type="PROSITE" id="PS50802"/>
    </source>
</evidence>
<keyword evidence="1" id="KW-0645">Protease</keyword>
<dbReference type="PROSITE" id="PS50802">
    <property type="entry name" value="OTU"/>
    <property type="match status" value="1"/>
</dbReference>
<comment type="catalytic activity">
    <reaction evidence="4">
        <text>ATP + H2O = ADP + phosphate + H(+)</text>
        <dbReference type="Rhea" id="RHEA:13065"/>
        <dbReference type="ChEBI" id="CHEBI:15377"/>
        <dbReference type="ChEBI" id="CHEBI:15378"/>
        <dbReference type="ChEBI" id="CHEBI:30616"/>
        <dbReference type="ChEBI" id="CHEBI:43474"/>
        <dbReference type="ChEBI" id="CHEBI:456216"/>
        <dbReference type="EC" id="5.6.2.3"/>
    </reaction>
</comment>
<accession>E2DI23</accession>
<evidence type="ECO:0000256" key="1">
    <source>
        <dbReference type="ARBA" id="ARBA00022670"/>
    </source>
</evidence>
<dbReference type="Pfam" id="PF05970">
    <property type="entry name" value="PIF1"/>
    <property type="match status" value="1"/>
</dbReference>
<dbReference type="PANTHER" id="PTHR47642:SF3">
    <property type="entry name" value="ATP-DEPENDENT DNA HELICASE"/>
    <property type="match status" value="1"/>
</dbReference>
<dbReference type="GO" id="GO:0006508">
    <property type="term" value="P:proteolysis"/>
    <property type="evidence" value="ECO:0007669"/>
    <property type="project" value="UniProtKB-KW"/>
</dbReference>
<protein>
    <recommendedName>
        <fullName evidence="4">ATP-dependent DNA helicase</fullName>
        <ecNumber evidence="4">5.6.2.3</ecNumber>
    </recommendedName>
</protein>
<dbReference type="Gene3D" id="3.40.50.300">
    <property type="entry name" value="P-loop containing nucleotide triphosphate hydrolases"/>
    <property type="match status" value="1"/>
</dbReference>
<dbReference type="InterPro" id="IPR038765">
    <property type="entry name" value="Papain-like_cys_pep_sf"/>
</dbReference>
<keyword evidence="4" id="KW-0378">Hydrolase</keyword>
<keyword evidence="4" id="KW-0234">DNA repair</keyword>
<dbReference type="GO" id="GO:0043139">
    <property type="term" value="F:5'-3' DNA helicase activity"/>
    <property type="evidence" value="ECO:0007669"/>
    <property type="project" value="UniProtKB-EC"/>
</dbReference>
<keyword evidence="3" id="KW-0788">Thiol protease</keyword>
<dbReference type="InterPro" id="IPR005135">
    <property type="entry name" value="Endo/exonuclease/phosphatase"/>
</dbReference>
<dbReference type="Pfam" id="PF20209">
    <property type="entry name" value="DUF6570"/>
    <property type="match status" value="1"/>
</dbReference>
<reference evidence="6" key="2">
    <citation type="submission" date="2013-09" db="EMBL/GenBank/DDBJ databases">
        <authorList>
            <person name="Cocca E."/>
        </authorList>
    </citation>
    <scope>NUCLEOTIDE SEQUENCE</scope>
</reference>
<dbReference type="EMBL" id="GU014476">
    <property type="protein sequence ID" value="ADN95987.2"/>
    <property type="molecule type" value="Genomic_DNA"/>
</dbReference>
<dbReference type="InterPro" id="IPR036691">
    <property type="entry name" value="Endo/exonu/phosph_ase_sf"/>
</dbReference>
<reference evidence="6" key="1">
    <citation type="journal article" date="2011" name="Mol. Phylogenet. Evol.">
        <title>Identification of a novel helitron transposon in the genome of Antarctic fish.</title>
        <authorList>
            <person name="Cocca E."/>
            <person name="Iorio S.D."/>
            <person name="Capriglione T."/>
        </authorList>
    </citation>
    <scope>NUCLEOTIDE SEQUENCE</scope>
</reference>
<dbReference type="PANTHER" id="PTHR47642">
    <property type="entry name" value="ATP-DEPENDENT DNA HELICASE"/>
    <property type="match status" value="1"/>
</dbReference>
<dbReference type="InterPro" id="IPR003593">
    <property type="entry name" value="AAA+_ATPase"/>
</dbReference>
<evidence type="ECO:0000256" key="2">
    <source>
        <dbReference type="ARBA" id="ARBA00022786"/>
    </source>
</evidence>
<evidence type="ECO:0000256" key="3">
    <source>
        <dbReference type="ARBA" id="ARBA00022807"/>
    </source>
</evidence>
<dbReference type="GO" id="GO:0006281">
    <property type="term" value="P:DNA repair"/>
    <property type="evidence" value="ECO:0007669"/>
    <property type="project" value="UniProtKB-KW"/>
</dbReference>
<keyword evidence="2" id="KW-0833">Ubl conjugation pathway</keyword>
<dbReference type="InterPro" id="IPR046700">
    <property type="entry name" value="DUF6570"/>
</dbReference>
<keyword evidence="4" id="KW-0347">Helicase</keyword>
<dbReference type="InterPro" id="IPR051055">
    <property type="entry name" value="PIF1_helicase"/>
</dbReference>
<comment type="cofactor">
    <cofactor evidence="4">
        <name>Mg(2+)</name>
        <dbReference type="ChEBI" id="CHEBI:18420"/>
    </cofactor>
</comment>
<dbReference type="Gene3D" id="3.90.70.120">
    <property type="match status" value="1"/>
</dbReference>
<evidence type="ECO:0000313" key="6">
    <source>
        <dbReference type="EMBL" id="ADN95987.2"/>
    </source>
</evidence>
<feature type="domain" description="OTU" evidence="5">
    <location>
        <begin position="561"/>
        <end position="685"/>
    </location>
</feature>
<dbReference type="EC" id="5.6.2.3" evidence="4"/>
<dbReference type="SUPFAM" id="SSF54001">
    <property type="entry name" value="Cysteine proteinases"/>
    <property type="match status" value="1"/>
</dbReference>
<dbReference type="Pfam" id="PF03372">
    <property type="entry name" value="Exo_endo_phos"/>
    <property type="match status" value="1"/>
</dbReference>
<dbReference type="Pfam" id="PF02338">
    <property type="entry name" value="OTU"/>
    <property type="match status" value="1"/>
</dbReference>
<keyword evidence="4" id="KW-0233">DNA recombination</keyword>
<dbReference type="GO" id="GO:0005524">
    <property type="term" value="F:ATP binding"/>
    <property type="evidence" value="ECO:0007669"/>
    <property type="project" value="UniProtKB-KW"/>
</dbReference>
<dbReference type="InterPro" id="IPR010285">
    <property type="entry name" value="DNA_helicase_pif1-like_DEAD"/>
</dbReference>
<dbReference type="InterPro" id="IPR003323">
    <property type="entry name" value="OTU_dom"/>
</dbReference>
<dbReference type="InterPro" id="IPR049163">
    <property type="entry name" value="Pif1-like_2B_dom"/>
</dbReference>
<dbReference type="SMART" id="SM00382">
    <property type="entry name" value="AAA"/>
    <property type="match status" value="1"/>
</dbReference>